<comment type="similarity">
    <text evidence="1 6">Belongs to the methyltransferase superfamily.</text>
</comment>
<organism evidence="9 10">
    <name type="scientific">Panagrolaimus superbus</name>
    <dbReference type="NCBI Taxonomy" id="310955"/>
    <lineage>
        <taxon>Eukaryota</taxon>
        <taxon>Metazoa</taxon>
        <taxon>Ecdysozoa</taxon>
        <taxon>Nematoda</taxon>
        <taxon>Chromadorea</taxon>
        <taxon>Rhabditida</taxon>
        <taxon>Tylenchina</taxon>
        <taxon>Panagrolaimomorpha</taxon>
        <taxon>Panagrolaimoidea</taxon>
        <taxon>Panagrolaimidae</taxon>
        <taxon>Panagrolaimus</taxon>
    </lineage>
</organism>
<evidence type="ECO:0000256" key="1">
    <source>
        <dbReference type="ARBA" id="ARBA00008361"/>
    </source>
</evidence>
<feature type="compositionally biased region" description="Basic and acidic residues" evidence="7">
    <location>
        <begin position="64"/>
        <end position="78"/>
    </location>
</feature>
<evidence type="ECO:0000313" key="9">
    <source>
        <dbReference type="Proteomes" id="UP000887577"/>
    </source>
</evidence>
<evidence type="ECO:0000256" key="6">
    <source>
        <dbReference type="RuleBase" id="RU367087"/>
    </source>
</evidence>
<protein>
    <recommendedName>
        <fullName evidence="6">RNA methyltransferase</fullName>
        <ecNumber evidence="6">2.1.1.-</ecNumber>
    </recommendedName>
</protein>
<accession>A0A914Z940</accession>
<dbReference type="Gene3D" id="3.40.50.150">
    <property type="entry name" value="Vaccinia Virus protein VP39"/>
    <property type="match status" value="1"/>
</dbReference>
<dbReference type="PANTHER" id="PTHR12315:SF0">
    <property type="entry name" value="7SK SNRNA METHYLPHOSPHATE CAPPING ENZYME"/>
    <property type="match status" value="1"/>
</dbReference>
<dbReference type="Pfam" id="PF06859">
    <property type="entry name" value="Bin3"/>
    <property type="match status" value="1"/>
</dbReference>
<evidence type="ECO:0000256" key="7">
    <source>
        <dbReference type="SAM" id="MobiDB-lite"/>
    </source>
</evidence>
<keyword evidence="2 6" id="KW-0489">Methyltransferase</keyword>
<evidence type="ECO:0000256" key="4">
    <source>
        <dbReference type="ARBA" id="ARBA00022691"/>
    </source>
</evidence>
<feature type="region of interest" description="Disordered" evidence="7">
    <location>
        <begin position="1"/>
        <end position="92"/>
    </location>
</feature>
<evidence type="ECO:0000256" key="5">
    <source>
        <dbReference type="PROSITE-ProRule" id="PRU00848"/>
    </source>
</evidence>
<keyword evidence="3 6" id="KW-0808">Transferase</keyword>
<evidence type="ECO:0000259" key="8">
    <source>
        <dbReference type="PROSITE" id="PS51515"/>
    </source>
</evidence>
<dbReference type="AlphaFoldDB" id="A0A914Z940"/>
<dbReference type="InterPro" id="IPR029063">
    <property type="entry name" value="SAM-dependent_MTases_sf"/>
</dbReference>
<sequence>MNESPNLVPEINSNAKKVDDDSINIQFDPSHSIKQDDKIELNKSKRKINDSINDDNSDSPPSKKKQEVNSIKCEEDKPTTSLPTKKQKQKEMSEKFRYGNFHRYYGNRLKGLQRDPRLDVFNKVWFQRRNVLDIGCNAGYLTLSIAKEFEPAWILGIDIDSHLVGVARANIRHYCEEKEMIGKFPASLALREEEGGPTVKKFPNNVWFRRQNYVCLMDEEIEQAQEEYDIILALSITKWVHLNWGDDGIKRFFLKAFKNLRPGGRLIVEPQGFNTYWKRAKTVDELRETYNKIEFKPEQFKDYLLNEIGFVSFEELGMPQANAKGFERPLQVFRKEVYKGENRKKVKKNS</sequence>
<dbReference type="InterPro" id="IPR024160">
    <property type="entry name" value="BIN3_SAM-bd_dom"/>
</dbReference>
<dbReference type="InterPro" id="IPR039772">
    <property type="entry name" value="Bin3-like"/>
</dbReference>
<dbReference type="InterPro" id="IPR010675">
    <property type="entry name" value="Bin3_C"/>
</dbReference>
<keyword evidence="4 5" id="KW-0949">S-adenosyl-L-methionine</keyword>
<dbReference type="CDD" id="cd02440">
    <property type="entry name" value="AdoMet_MTases"/>
    <property type="match status" value="1"/>
</dbReference>
<proteinExistence type="inferred from homology"/>
<evidence type="ECO:0000313" key="10">
    <source>
        <dbReference type="WBParaSite" id="PSU_v2.g6764.t1"/>
    </source>
</evidence>
<dbReference type="EC" id="2.1.1.-" evidence="6"/>
<feature type="domain" description="Bin3-type SAM" evidence="8">
    <location>
        <begin position="115"/>
        <end position="338"/>
    </location>
</feature>
<feature type="compositionally biased region" description="Polar residues" evidence="7">
    <location>
        <begin position="1"/>
        <end position="15"/>
    </location>
</feature>
<dbReference type="FunFam" id="3.40.50.150:FF:000083">
    <property type="entry name" value="7SK snRNA methylphosphate capping enzyme"/>
    <property type="match status" value="1"/>
</dbReference>
<dbReference type="SUPFAM" id="SSF53335">
    <property type="entry name" value="S-adenosyl-L-methionine-dependent methyltransferases"/>
    <property type="match status" value="1"/>
</dbReference>
<feature type="compositionally biased region" description="Basic and acidic residues" evidence="7">
    <location>
        <begin position="31"/>
        <end position="49"/>
    </location>
</feature>
<evidence type="ECO:0000256" key="3">
    <source>
        <dbReference type="ARBA" id="ARBA00022679"/>
    </source>
</evidence>
<evidence type="ECO:0000256" key="2">
    <source>
        <dbReference type="ARBA" id="ARBA00022603"/>
    </source>
</evidence>
<dbReference type="WBParaSite" id="PSU_v2.g6764.t1">
    <property type="protein sequence ID" value="PSU_v2.g6764.t1"/>
    <property type="gene ID" value="PSU_v2.g6764"/>
</dbReference>
<dbReference type="Proteomes" id="UP000887577">
    <property type="component" value="Unplaced"/>
</dbReference>
<dbReference type="GO" id="GO:0032259">
    <property type="term" value="P:methylation"/>
    <property type="evidence" value="ECO:0007669"/>
    <property type="project" value="UniProtKB-KW"/>
</dbReference>
<dbReference type="PROSITE" id="PS51515">
    <property type="entry name" value="BIN3_SAM"/>
    <property type="match status" value="1"/>
</dbReference>
<dbReference type="GO" id="GO:0008173">
    <property type="term" value="F:RNA methyltransferase activity"/>
    <property type="evidence" value="ECO:0007669"/>
    <property type="project" value="UniProtKB-UniRule"/>
</dbReference>
<dbReference type="GO" id="GO:0017069">
    <property type="term" value="F:snRNA binding"/>
    <property type="evidence" value="ECO:0007669"/>
    <property type="project" value="TreeGrafter"/>
</dbReference>
<keyword evidence="9" id="KW-1185">Reference proteome</keyword>
<name>A0A914Z940_9BILA</name>
<reference evidence="10" key="1">
    <citation type="submission" date="2022-11" db="UniProtKB">
        <authorList>
            <consortium name="WormBaseParasite"/>
        </authorList>
    </citation>
    <scope>IDENTIFICATION</scope>
</reference>
<dbReference type="GO" id="GO:0008171">
    <property type="term" value="F:O-methyltransferase activity"/>
    <property type="evidence" value="ECO:0007669"/>
    <property type="project" value="UniProtKB-UniRule"/>
</dbReference>
<dbReference type="GO" id="GO:0040031">
    <property type="term" value="P:snRNA modification"/>
    <property type="evidence" value="ECO:0007669"/>
    <property type="project" value="TreeGrafter"/>
</dbReference>
<dbReference type="PANTHER" id="PTHR12315">
    <property type="entry name" value="BICOID-INTERACTING PROTEIN RELATED"/>
    <property type="match status" value="1"/>
</dbReference>